<evidence type="ECO:0000313" key="2">
    <source>
        <dbReference type="Proteomes" id="UP001186974"/>
    </source>
</evidence>
<accession>A0ACC3DFX2</accession>
<gene>
    <name evidence="1" type="ORF">LTS18_000483</name>
</gene>
<evidence type="ECO:0000313" key="1">
    <source>
        <dbReference type="EMBL" id="KAK3068917.1"/>
    </source>
</evidence>
<name>A0ACC3DFX2_9PEZI</name>
<keyword evidence="2" id="KW-1185">Reference proteome</keyword>
<reference evidence="1" key="1">
    <citation type="submission" date="2024-09" db="EMBL/GenBank/DDBJ databases">
        <title>Black Yeasts Isolated from many extreme environments.</title>
        <authorList>
            <person name="Coleine C."/>
            <person name="Stajich J.E."/>
            <person name="Selbmann L."/>
        </authorList>
    </citation>
    <scope>NUCLEOTIDE SEQUENCE</scope>
    <source>
        <strain evidence="1">CCFEE 5737</strain>
    </source>
</reference>
<comment type="caution">
    <text evidence="1">The sequence shown here is derived from an EMBL/GenBank/DDBJ whole genome shotgun (WGS) entry which is preliminary data.</text>
</comment>
<organism evidence="1 2">
    <name type="scientific">Coniosporium uncinatum</name>
    <dbReference type="NCBI Taxonomy" id="93489"/>
    <lineage>
        <taxon>Eukaryota</taxon>
        <taxon>Fungi</taxon>
        <taxon>Dikarya</taxon>
        <taxon>Ascomycota</taxon>
        <taxon>Pezizomycotina</taxon>
        <taxon>Dothideomycetes</taxon>
        <taxon>Dothideomycetes incertae sedis</taxon>
        <taxon>Coniosporium</taxon>
    </lineage>
</organism>
<sequence length="55" mass="6041">MASVSSLDQDMRNLRMSRYTPQAANEVRAWIEGTLGEKLMPGDLLDALKDGTALC</sequence>
<dbReference type="Proteomes" id="UP001186974">
    <property type="component" value="Unassembled WGS sequence"/>
</dbReference>
<proteinExistence type="predicted"/>
<feature type="non-terminal residue" evidence="1">
    <location>
        <position position="55"/>
    </location>
</feature>
<protein>
    <submittedName>
        <fullName evidence="1">Uncharacterized protein</fullName>
    </submittedName>
</protein>
<dbReference type="EMBL" id="JAWDJW010005201">
    <property type="protein sequence ID" value="KAK3068917.1"/>
    <property type="molecule type" value="Genomic_DNA"/>
</dbReference>